<dbReference type="GO" id="GO:0003676">
    <property type="term" value="F:nucleic acid binding"/>
    <property type="evidence" value="ECO:0007669"/>
    <property type="project" value="InterPro"/>
</dbReference>
<dbReference type="AlphaFoldDB" id="A0A2A3E3N3"/>
<dbReference type="Gene3D" id="3.30.420.10">
    <property type="entry name" value="Ribonuclease H-like superfamily/Ribonuclease H"/>
    <property type="match status" value="1"/>
</dbReference>
<gene>
    <name evidence="1" type="ORF">APICC_08710</name>
</gene>
<accession>A0A2A3E3N3</accession>
<keyword evidence="2" id="KW-1185">Reference proteome</keyword>
<protein>
    <submittedName>
        <fullName evidence="1">Uncharacterized protein</fullName>
    </submittedName>
</protein>
<reference evidence="1 2" key="1">
    <citation type="submission" date="2014-07" db="EMBL/GenBank/DDBJ databases">
        <title>Genomic and transcriptomic analysis on Apis cerana provide comprehensive insights into honey bee biology.</title>
        <authorList>
            <person name="Diao Q."/>
            <person name="Sun L."/>
            <person name="Zheng H."/>
            <person name="Zheng H."/>
            <person name="Xu S."/>
            <person name="Wang S."/>
            <person name="Zeng Z."/>
            <person name="Hu F."/>
            <person name="Su S."/>
            <person name="Wu J."/>
        </authorList>
    </citation>
    <scope>NUCLEOTIDE SEQUENCE [LARGE SCALE GENOMIC DNA]</scope>
    <source>
        <tissue evidence="1">Pupae without intestine</tissue>
    </source>
</reference>
<dbReference type="OrthoDB" id="9986793at2759"/>
<dbReference type="InterPro" id="IPR036397">
    <property type="entry name" value="RNaseH_sf"/>
</dbReference>
<dbReference type="Proteomes" id="UP000242457">
    <property type="component" value="Unassembled WGS sequence"/>
</dbReference>
<evidence type="ECO:0000313" key="1">
    <source>
        <dbReference type="EMBL" id="PBC26325.1"/>
    </source>
</evidence>
<dbReference type="EMBL" id="KZ288394">
    <property type="protein sequence ID" value="PBC26325.1"/>
    <property type="molecule type" value="Genomic_DNA"/>
</dbReference>
<organism evidence="1 2">
    <name type="scientific">Apis cerana cerana</name>
    <name type="common">Oriental honeybee</name>
    <dbReference type="NCBI Taxonomy" id="94128"/>
    <lineage>
        <taxon>Eukaryota</taxon>
        <taxon>Metazoa</taxon>
        <taxon>Ecdysozoa</taxon>
        <taxon>Arthropoda</taxon>
        <taxon>Hexapoda</taxon>
        <taxon>Insecta</taxon>
        <taxon>Pterygota</taxon>
        <taxon>Neoptera</taxon>
        <taxon>Endopterygota</taxon>
        <taxon>Hymenoptera</taxon>
        <taxon>Apocrita</taxon>
        <taxon>Aculeata</taxon>
        <taxon>Apoidea</taxon>
        <taxon>Anthophila</taxon>
        <taxon>Apidae</taxon>
        <taxon>Apis</taxon>
    </lineage>
</organism>
<proteinExistence type="predicted"/>
<name>A0A2A3E3N3_APICC</name>
<evidence type="ECO:0000313" key="2">
    <source>
        <dbReference type="Proteomes" id="UP000242457"/>
    </source>
</evidence>
<sequence>MHPQCAIVWAEAIIGLFFKNAAVFVPKLQNMNVNNMWFQQDGAICHTTRETIQLLHESFPDHGFLKSKVYVQDKSTITHALKEEIECCINEIQPHLCKTISWKISTKKGDKFNGCTRFKLLKPIIHIAALH</sequence>